<organism evidence="1 3">
    <name type="scientific">Phytophthora rubi</name>
    <dbReference type="NCBI Taxonomy" id="129364"/>
    <lineage>
        <taxon>Eukaryota</taxon>
        <taxon>Sar</taxon>
        <taxon>Stramenopiles</taxon>
        <taxon>Oomycota</taxon>
        <taxon>Peronosporomycetes</taxon>
        <taxon>Peronosporales</taxon>
        <taxon>Peronosporaceae</taxon>
        <taxon>Phytophthora</taxon>
    </lineage>
</organism>
<evidence type="ECO:0000313" key="1">
    <source>
        <dbReference type="EMBL" id="KAE8996420.1"/>
    </source>
</evidence>
<proteinExistence type="predicted"/>
<evidence type="ECO:0000313" key="3">
    <source>
        <dbReference type="Proteomes" id="UP000429607"/>
    </source>
</evidence>
<dbReference type="EMBL" id="QXFT01001870">
    <property type="protein sequence ID" value="KAE9308592.1"/>
    <property type="molecule type" value="Genomic_DNA"/>
</dbReference>
<gene>
    <name evidence="1" type="ORF">PR001_g19866</name>
    <name evidence="2" type="ORF">PR003_g20709</name>
</gene>
<comment type="caution">
    <text evidence="1">The sequence shown here is derived from an EMBL/GenBank/DDBJ whole genome shotgun (WGS) entry which is preliminary data.</text>
</comment>
<sequence length="137" mass="15314">MTADVGLPTATTDVGDERLEVKLDIGARYFVAGTDWMMRSDNLNQLPHVAVVEDIGVFRHCHLVLYDAIEVLSWIIDGCTDDGMLRVGFMSRHKTSLDFERNAVRYRKKEVLAVIPFRTGGGHAGARVAAVKRTRRV</sequence>
<name>A0A6A3JMV0_9STRA</name>
<evidence type="ECO:0000313" key="4">
    <source>
        <dbReference type="Proteomes" id="UP000434957"/>
    </source>
</evidence>
<accession>A0A6A3JMV0</accession>
<dbReference type="EMBL" id="QXFV01001893">
    <property type="protein sequence ID" value="KAE8996420.1"/>
    <property type="molecule type" value="Genomic_DNA"/>
</dbReference>
<dbReference type="AlphaFoldDB" id="A0A6A3JMV0"/>
<dbReference type="Proteomes" id="UP000429607">
    <property type="component" value="Unassembled WGS sequence"/>
</dbReference>
<protein>
    <submittedName>
        <fullName evidence="1">Uncharacterized protein</fullName>
    </submittedName>
</protein>
<dbReference type="Proteomes" id="UP000434957">
    <property type="component" value="Unassembled WGS sequence"/>
</dbReference>
<reference evidence="1 3" key="1">
    <citation type="submission" date="2018-09" db="EMBL/GenBank/DDBJ databases">
        <title>Genomic investigation of the strawberry pathogen Phytophthora fragariae indicates pathogenicity is determined by transcriptional variation in three key races.</title>
        <authorList>
            <person name="Adams T.M."/>
            <person name="Armitage A.D."/>
            <person name="Sobczyk M.K."/>
            <person name="Bates H.J."/>
            <person name="Dunwell J.M."/>
            <person name="Nellist C.F."/>
            <person name="Harrison R.J."/>
        </authorList>
    </citation>
    <scope>NUCLEOTIDE SEQUENCE [LARGE SCALE GENOMIC DNA]</scope>
    <source>
        <strain evidence="1 3">SCRP249</strain>
        <strain evidence="2 4">SCRP333</strain>
    </source>
</reference>
<keyword evidence="4" id="KW-1185">Reference proteome</keyword>
<evidence type="ECO:0000313" key="2">
    <source>
        <dbReference type="EMBL" id="KAE9308592.1"/>
    </source>
</evidence>